<evidence type="ECO:0000259" key="10">
    <source>
        <dbReference type="Pfam" id="PF00768"/>
    </source>
</evidence>
<dbReference type="InterPro" id="IPR012338">
    <property type="entry name" value="Beta-lactam/transpept-like"/>
</dbReference>
<dbReference type="GO" id="GO:0006508">
    <property type="term" value="P:proteolysis"/>
    <property type="evidence" value="ECO:0007669"/>
    <property type="project" value="InterPro"/>
</dbReference>
<evidence type="ECO:0000256" key="9">
    <source>
        <dbReference type="RuleBase" id="RU004016"/>
    </source>
</evidence>
<organism evidence="11 12">
    <name type="scientific">Candidatus Falkowbacteria bacterium CG10_big_fil_rev_8_21_14_0_10_37_18</name>
    <dbReference type="NCBI Taxonomy" id="1974562"/>
    <lineage>
        <taxon>Bacteria</taxon>
        <taxon>Candidatus Falkowiibacteriota</taxon>
    </lineage>
</organism>
<feature type="active site" description="Acyl-ester intermediate" evidence="7">
    <location>
        <position position="71"/>
    </location>
</feature>
<gene>
    <name evidence="11" type="ORF">COT93_02500</name>
</gene>
<dbReference type="AlphaFoldDB" id="A0A2H0V8H9"/>
<evidence type="ECO:0000313" key="12">
    <source>
        <dbReference type="Proteomes" id="UP000229972"/>
    </source>
</evidence>
<feature type="binding site" evidence="8">
    <location>
        <position position="235"/>
    </location>
    <ligand>
        <name>substrate</name>
    </ligand>
</feature>
<comment type="similarity">
    <text evidence="1 9">Belongs to the peptidase S11 family.</text>
</comment>
<keyword evidence="6" id="KW-0961">Cell wall biogenesis/degradation</keyword>
<evidence type="ECO:0000256" key="4">
    <source>
        <dbReference type="ARBA" id="ARBA00022960"/>
    </source>
</evidence>
<evidence type="ECO:0000256" key="5">
    <source>
        <dbReference type="ARBA" id="ARBA00022984"/>
    </source>
</evidence>
<dbReference type="PRINTS" id="PR00725">
    <property type="entry name" value="DADACBPTASE1"/>
</dbReference>
<dbReference type="GO" id="GO:0008360">
    <property type="term" value="P:regulation of cell shape"/>
    <property type="evidence" value="ECO:0007669"/>
    <property type="project" value="UniProtKB-KW"/>
</dbReference>
<keyword evidence="2" id="KW-0732">Signal</keyword>
<accession>A0A2H0V8H9</accession>
<dbReference type="Gene3D" id="3.40.710.10">
    <property type="entry name" value="DD-peptidase/beta-lactamase superfamily"/>
    <property type="match status" value="1"/>
</dbReference>
<sequence>MVFTSLVNLFLILLFSLSGVPAFQYSDAVSLNLKPGVSAEMVTAGKAAVLVNGSHYFLFSKNADEIQPIASITKLMTALVFLENNPGWDKEYKIKAEDHVSGGRLNLFLGEEVTVKDLFYTSLVASDNGATVALAHATGLSEEEFVSKMNLKAKHLGLVKTSFSDPSGLSDADVSTAREVAWLASAALERPEIREATSRAEYRFQTLNGADKFIESTDYLLFSEESGPLKILGGKTGYTDKAGYSFVGLWQNQDGKEFISVVLNSQGRNDRFLDSRQLANWVVAAYN</sequence>
<dbReference type="GO" id="GO:0009002">
    <property type="term" value="F:serine-type D-Ala-D-Ala carboxypeptidase activity"/>
    <property type="evidence" value="ECO:0007669"/>
    <property type="project" value="InterPro"/>
</dbReference>
<keyword evidence="5" id="KW-0573">Peptidoglycan synthesis</keyword>
<dbReference type="Proteomes" id="UP000229972">
    <property type="component" value="Unassembled WGS sequence"/>
</dbReference>
<dbReference type="SUPFAM" id="SSF56601">
    <property type="entry name" value="beta-lactamase/transpeptidase-like"/>
    <property type="match status" value="1"/>
</dbReference>
<evidence type="ECO:0000256" key="6">
    <source>
        <dbReference type="ARBA" id="ARBA00023316"/>
    </source>
</evidence>
<proteinExistence type="inferred from homology"/>
<dbReference type="Pfam" id="PF00768">
    <property type="entry name" value="Peptidase_S11"/>
    <property type="match status" value="1"/>
</dbReference>
<evidence type="ECO:0000256" key="2">
    <source>
        <dbReference type="ARBA" id="ARBA00022729"/>
    </source>
</evidence>
<evidence type="ECO:0000256" key="7">
    <source>
        <dbReference type="PIRSR" id="PIRSR618044-1"/>
    </source>
</evidence>
<feature type="active site" evidence="7">
    <location>
        <position position="126"/>
    </location>
</feature>
<evidence type="ECO:0000256" key="3">
    <source>
        <dbReference type="ARBA" id="ARBA00022801"/>
    </source>
</evidence>
<keyword evidence="3" id="KW-0378">Hydrolase</keyword>
<dbReference type="GO" id="GO:0009252">
    <property type="term" value="P:peptidoglycan biosynthetic process"/>
    <property type="evidence" value="ECO:0007669"/>
    <property type="project" value="UniProtKB-KW"/>
</dbReference>
<dbReference type="PANTHER" id="PTHR21581:SF6">
    <property type="entry name" value="TRAFFICKING PROTEIN PARTICLE COMPLEX SUBUNIT 12"/>
    <property type="match status" value="1"/>
</dbReference>
<keyword evidence="4" id="KW-0133">Cell shape</keyword>
<evidence type="ECO:0000256" key="1">
    <source>
        <dbReference type="ARBA" id="ARBA00007164"/>
    </source>
</evidence>
<name>A0A2H0V8H9_9BACT</name>
<evidence type="ECO:0000313" key="11">
    <source>
        <dbReference type="EMBL" id="PIR95417.1"/>
    </source>
</evidence>
<evidence type="ECO:0000256" key="8">
    <source>
        <dbReference type="PIRSR" id="PIRSR618044-2"/>
    </source>
</evidence>
<dbReference type="EMBL" id="PFAL01000023">
    <property type="protein sequence ID" value="PIR95417.1"/>
    <property type="molecule type" value="Genomic_DNA"/>
</dbReference>
<feature type="active site" description="Proton acceptor" evidence="7">
    <location>
        <position position="74"/>
    </location>
</feature>
<comment type="caution">
    <text evidence="11">The sequence shown here is derived from an EMBL/GenBank/DDBJ whole genome shotgun (WGS) entry which is preliminary data.</text>
</comment>
<feature type="domain" description="Peptidase S11 D-alanyl-D-alanine carboxypeptidase A N-terminal" evidence="10">
    <location>
        <begin position="38"/>
        <end position="266"/>
    </location>
</feature>
<dbReference type="InterPro" id="IPR001967">
    <property type="entry name" value="Peptidase_S11_N"/>
</dbReference>
<protein>
    <recommendedName>
        <fullName evidence="10">Peptidase S11 D-alanyl-D-alanine carboxypeptidase A N-terminal domain-containing protein</fullName>
    </recommendedName>
</protein>
<dbReference type="GO" id="GO:0071555">
    <property type="term" value="P:cell wall organization"/>
    <property type="evidence" value="ECO:0007669"/>
    <property type="project" value="UniProtKB-KW"/>
</dbReference>
<reference evidence="12" key="1">
    <citation type="submission" date="2017-09" db="EMBL/GenBank/DDBJ databases">
        <title>Depth-based differentiation of microbial function through sediment-hosted aquifers and enrichment of novel symbionts in the deep terrestrial subsurface.</title>
        <authorList>
            <person name="Probst A.J."/>
            <person name="Ladd B."/>
            <person name="Jarett J.K."/>
            <person name="Geller-Mcgrath D.E."/>
            <person name="Sieber C.M.K."/>
            <person name="Emerson J.B."/>
            <person name="Anantharaman K."/>
            <person name="Thomas B.C."/>
            <person name="Malmstrom R."/>
            <person name="Stieglmeier M."/>
            <person name="Klingl A."/>
            <person name="Woyke T."/>
            <person name="Ryan C.M."/>
            <person name="Banfield J.F."/>
        </authorList>
    </citation>
    <scope>NUCLEOTIDE SEQUENCE [LARGE SCALE GENOMIC DNA]</scope>
</reference>
<dbReference type="InterPro" id="IPR018044">
    <property type="entry name" value="Peptidase_S11"/>
</dbReference>
<dbReference type="PANTHER" id="PTHR21581">
    <property type="entry name" value="D-ALANYL-D-ALANINE CARBOXYPEPTIDASE"/>
    <property type="match status" value="1"/>
</dbReference>